<evidence type="ECO:0000313" key="2">
    <source>
        <dbReference type="Proteomes" id="UP000663848"/>
    </source>
</evidence>
<feature type="non-terminal residue" evidence="1">
    <location>
        <position position="1"/>
    </location>
</feature>
<name>A0A822BZN3_9BILA</name>
<protein>
    <submittedName>
        <fullName evidence="1">Uncharacterized protein</fullName>
    </submittedName>
</protein>
<proteinExistence type="predicted"/>
<organism evidence="1 2">
    <name type="scientific">Rotaria socialis</name>
    <dbReference type="NCBI Taxonomy" id="392032"/>
    <lineage>
        <taxon>Eukaryota</taxon>
        <taxon>Metazoa</taxon>
        <taxon>Spiralia</taxon>
        <taxon>Gnathifera</taxon>
        <taxon>Rotifera</taxon>
        <taxon>Eurotatoria</taxon>
        <taxon>Bdelloidea</taxon>
        <taxon>Philodinida</taxon>
        <taxon>Philodinidae</taxon>
        <taxon>Rotaria</taxon>
    </lineage>
</organism>
<sequence>MFALILSISKCLIDLTFTERIRISFSNLPSTSCVSSTLIKLKINVNTFDDCLYLLDGCLQYLSIMIIDIDEISDSSSNIDNTKNLPKLKCLTLTPQWYTYFYNVRIVPLLRRMLNLE</sequence>
<dbReference type="EMBL" id="CAJOBR010039925">
    <property type="protein sequence ID" value="CAF5023462.1"/>
    <property type="molecule type" value="Genomic_DNA"/>
</dbReference>
<dbReference type="Proteomes" id="UP000663848">
    <property type="component" value="Unassembled WGS sequence"/>
</dbReference>
<accession>A0A822BZN3</accession>
<evidence type="ECO:0000313" key="1">
    <source>
        <dbReference type="EMBL" id="CAF5023462.1"/>
    </source>
</evidence>
<reference evidence="1" key="1">
    <citation type="submission" date="2021-02" db="EMBL/GenBank/DDBJ databases">
        <authorList>
            <person name="Nowell W R."/>
        </authorList>
    </citation>
    <scope>NUCLEOTIDE SEQUENCE</scope>
</reference>
<gene>
    <name evidence="1" type="ORF">QYT958_LOCUS40131</name>
</gene>
<dbReference type="AlphaFoldDB" id="A0A822BZN3"/>
<comment type="caution">
    <text evidence="1">The sequence shown here is derived from an EMBL/GenBank/DDBJ whole genome shotgun (WGS) entry which is preliminary data.</text>
</comment>